<dbReference type="InterPro" id="IPR001647">
    <property type="entry name" value="HTH_TetR"/>
</dbReference>
<sequence>MARPREFDRDSVLQLARQVFWARGYAATSTDELLKAMGIGRQSLYNAFGGKWQLYLEVLADYQQGSISDHLRRLQQPVSALEGIRALLEGLAVDDDTLRGLGCMGLGSTSEFGAGEPELQALRDKGSAALLARLTLRIKEGQASGEIDTQPDPTLMARYVLMSMTGIQLAARGGAKQDELCELARFATDRLQPR</sequence>
<keyword evidence="1" id="KW-0805">Transcription regulation</keyword>
<gene>
    <name evidence="6" type="ORF">EDC28_104327</name>
</gene>
<evidence type="ECO:0000313" key="7">
    <source>
        <dbReference type="Proteomes" id="UP000268033"/>
    </source>
</evidence>
<dbReference type="EMBL" id="RJUL01000004">
    <property type="protein sequence ID" value="ROQ27669.1"/>
    <property type="molecule type" value="Genomic_DNA"/>
</dbReference>
<evidence type="ECO:0000256" key="3">
    <source>
        <dbReference type="ARBA" id="ARBA00023163"/>
    </source>
</evidence>
<evidence type="ECO:0000256" key="1">
    <source>
        <dbReference type="ARBA" id="ARBA00023015"/>
    </source>
</evidence>
<dbReference type="Gene3D" id="1.10.357.10">
    <property type="entry name" value="Tetracycline Repressor, domain 2"/>
    <property type="match status" value="1"/>
</dbReference>
<dbReference type="PANTHER" id="PTHR47506">
    <property type="entry name" value="TRANSCRIPTIONAL REGULATORY PROTEIN"/>
    <property type="match status" value="1"/>
</dbReference>
<dbReference type="SUPFAM" id="SSF46689">
    <property type="entry name" value="Homeodomain-like"/>
    <property type="match status" value="1"/>
</dbReference>
<dbReference type="PANTHER" id="PTHR47506:SF1">
    <property type="entry name" value="HTH-TYPE TRANSCRIPTIONAL REGULATOR YJDC"/>
    <property type="match status" value="1"/>
</dbReference>
<protein>
    <submittedName>
        <fullName evidence="6">TetR family transcriptional regulator</fullName>
    </submittedName>
</protein>
<keyword evidence="2 4" id="KW-0238">DNA-binding</keyword>
<dbReference type="Gene3D" id="1.10.10.60">
    <property type="entry name" value="Homeodomain-like"/>
    <property type="match status" value="1"/>
</dbReference>
<accession>A0A3N1PHW8</accession>
<evidence type="ECO:0000259" key="5">
    <source>
        <dbReference type="PROSITE" id="PS50977"/>
    </source>
</evidence>
<feature type="DNA-binding region" description="H-T-H motif" evidence="4">
    <location>
        <begin position="29"/>
        <end position="48"/>
    </location>
</feature>
<dbReference type="InterPro" id="IPR036271">
    <property type="entry name" value="Tet_transcr_reg_TetR-rel_C_sf"/>
</dbReference>
<dbReference type="STRING" id="584787.GCA_001247655_01234"/>
<organism evidence="6 7">
    <name type="scientific">Gallaecimonas pentaromativorans</name>
    <dbReference type="NCBI Taxonomy" id="584787"/>
    <lineage>
        <taxon>Bacteria</taxon>
        <taxon>Pseudomonadati</taxon>
        <taxon>Pseudomonadota</taxon>
        <taxon>Gammaproteobacteria</taxon>
        <taxon>Enterobacterales</taxon>
        <taxon>Gallaecimonadaceae</taxon>
        <taxon>Gallaecimonas</taxon>
    </lineage>
</organism>
<comment type="caution">
    <text evidence="6">The sequence shown here is derived from an EMBL/GenBank/DDBJ whole genome shotgun (WGS) entry which is preliminary data.</text>
</comment>
<evidence type="ECO:0000256" key="4">
    <source>
        <dbReference type="PROSITE-ProRule" id="PRU00335"/>
    </source>
</evidence>
<proteinExistence type="predicted"/>
<reference evidence="6 7" key="1">
    <citation type="submission" date="2018-11" db="EMBL/GenBank/DDBJ databases">
        <title>Genomic Encyclopedia of Type Strains, Phase IV (KMG-IV): sequencing the most valuable type-strain genomes for metagenomic binning, comparative biology and taxonomic classification.</title>
        <authorList>
            <person name="Goeker M."/>
        </authorList>
    </citation>
    <scope>NUCLEOTIDE SEQUENCE [LARGE SCALE GENOMIC DNA]</scope>
    <source>
        <strain evidence="6 7">DSM 21945</strain>
    </source>
</reference>
<dbReference type="PROSITE" id="PS50977">
    <property type="entry name" value="HTH_TETR_2"/>
    <property type="match status" value="1"/>
</dbReference>
<dbReference type="RefSeq" id="WP_123421450.1">
    <property type="nucleotide sequence ID" value="NZ_RJUL01000004.1"/>
</dbReference>
<dbReference type="AlphaFoldDB" id="A0A3N1PHW8"/>
<evidence type="ECO:0000256" key="2">
    <source>
        <dbReference type="ARBA" id="ARBA00023125"/>
    </source>
</evidence>
<dbReference type="InterPro" id="IPR009057">
    <property type="entry name" value="Homeodomain-like_sf"/>
</dbReference>
<dbReference type="Pfam" id="PF00440">
    <property type="entry name" value="TetR_N"/>
    <property type="match status" value="1"/>
</dbReference>
<dbReference type="Proteomes" id="UP000268033">
    <property type="component" value="Unassembled WGS sequence"/>
</dbReference>
<dbReference type="GO" id="GO:0003677">
    <property type="term" value="F:DNA binding"/>
    <property type="evidence" value="ECO:0007669"/>
    <property type="project" value="UniProtKB-UniRule"/>
</dbReference>
<keyword evidence="7" id="KW-1185">Reference proteome</keyword>
<dbReference type="SUPFAM" id="SSF48498">
    <property type="entry name" value="Tetracyclin repressor-like, C-terminal domain"/>
    <property type="match status" value="1"/>
</dbReference>
<keyword evidence="3" id="KW-0804">Transcription</keyword>
<evidence type="ECO:0000313" key="6">
    <source>
        <dbReference type="EMBL" id="ROQ27669.1"/>
    </source>
</evidence>
<name>A0A3N1PHW8_9GAMM</name>
<feature type="domain" description="HTH tetR-type" evidence="5">
    <location>
        <begin position="6"/>
        <end position="66"/>
    </location>
</feature>